<dbReference type="InterPro" id="IPR004154">
    <property type="entry name" value="Anticodon-bd"/>
</dbReference>
<dbReference type="GO" id="GO:0005737">
    <property type="term" value="C:cytoplasm"/>
    <property type="evidence" value="ECO:0007669"/>
    <property type="project" value="UniProtKB-SubCell"/>
</dbReference>
<protein>
    <recommendedName>
        <fullName evidence="9">Histidine--tRNA ligase</fullName>
        <ecNumber evidence="9">6.1.1.21</ecNumber>
    </recommendedName>
    <alternativeName>
        <fullName evidence="9">Histidyl-tRNA synthetase</fullName>
        <shortName evidence="9">HisRS</shortName>
    </alternativeName>
</protein>
<evidence type="ECO:0000256" key="5">
    <source>
        <dbReference type="ARBA" id="ARBA00022840"/>
    </source>
</evidence>
<dbReference type="SUPFAM" id="SSF52954">
    <property type="entry name" value="Class II aaRS ABD-related"/>
    <property type="match status" value="1"/>
</dbReference>
<dbReference type="AlphaFoldDB" id="S0FNS7"/>
<dbReference type="RefSeq" id="WP_004623304.1">
    <property type="nucleotide sequence ID" value="NZ_AORV01000011.1"/>
</dbReference>
<dbReference type="CDD" id="cd00773">
    <property type="entry name" value="HisRS-like_core"/>
    <property type="match status" value="1"/>
</dbReference>
<dbReference type="InterPro" id="IPR045864">
    <property type="entry name" value="aa-tRNA-synth_II/BPL/LPL"/>
</dbReference>
<gene>
    <name evidence="9" type="primary">hisS</name>
    <name evidence="12" type="ORF">CTER_0106</name>
</gene>
<dbReference type="GO" id="GO:0005524">
    <property type="term" value="F:ATP binding"/>
    <property type="evidence" value="ECO:0007669"/>
    <property type="project" value="UniProtKB-UniRule"/>
</dbReference>
<dbReference type="GO" id="GO:0004821">
    <property type="term" value="F:histidine-tRNA ligase activity"/>
    <property type="evidence" value="ECO:0007669"/>
    <property type="project" value="UniProtKB-UniRule"/>
</dbReference>
<keyword evidence="6 9" id="KW-0648">Protein biosynthesis</keyword>
<keyword evidence="13" id="KW-1185">Reference proteome</keyword>
<evidence type="ECO:0000256" key="10">
    <source>
        <dbReference type="PIRSR" id="PIRSR001549-1"/>
    </source>
</evidence>
<dbReference type="EMBL" id="AORV01000011">
    <property type="protein sequence ID" value="EMS73860.1"/>
    <property type="molecule type" value="Genomic_DNA"/>
</dbReference>
<dbReference type="EC" id="6.1.1.21" evidence="9"/>
<dbReference type="STRING" id="1195236.CTER_0106"/>
<keyword evidence="5 9" id="KW-0067">ATP-binding</keyword>
<evidence type="ECO:0000313" key="12">
    <source>
        <dbReference type="EMBL" id="EMS73860.1"/>
    </source>
</evidence>
<feature type="binding site" evidence="10">
    <location>
        <position position="127"/>
    </location>
    <ligand>
        <name>L-histidine</name>
        <dbReference type="ChEBI" id="CHEBI:57595"/>
    </ligand>
</feature>
<dbReference type="Gene3D" id="3.30.930.10">
    <property type="entry name" value="Bira Bifunctional Protein, Domain 2"/>
    <property type="match status" value="1"/>
</dbReference>
<evidence type="ECO:0000256" key="6">
    <source>
        <dbReference type="ARBA" id="ARBA00022917"/>
    </source>
</evidence>
<evidence type="ECO:0000256" key="4">
    <source>
        <dbReference type="ARBA" id="ARBA00022741"/>
    </source>
</evidence>
<reference evidence="12 13" key="1">
    <citation type="journal article" date="2013" name="Genome Announc.">
        <title>Draft Genome Sequence of the Cellulolytic, Mesophilic, Anaerobic Bacterium Clostridium termitidis Strain CT1112 (DSM 5398).</title>
        <authorList>
            <person name="Lal S."/>
            <person name="Ramachandran U."/>
            <person name="Zhang X."/>
            <person name="Munir R."/>
            <person name="Sparling R."/>
            <person name="Levin D.B."/>
        </authorList>
    </citation>
    <scope>NUCLEOTIDE SEQUENCE [LARGE SCALE GENOMIC DNA]</scope>
    <source>
        <strain evidence="12 13">CT1112</strain>
    </source>
</reference>
<dbReference type="PANTHER" id="PTHR11476">
    <property type="entry name" value="HISTIDYL-TRNA SYNTHETASE"/>
    <property type="match status" value="1"/>
</dbReference>
<evidence type="ECO:0000256" key="1">
    <source>
        <dbReference type="ARBA" id="ARBA00008226"/>
    </source>
</evidence>
<dbReference type="InterPro" id="IPR006195">
    <property type="entry name" value="aa-tRNA-synth_II"/>
</dbReference>
<dbReference type="NCBIfam" id="TIGR00442">
    <property type="entry name" value="hisS"/>
    <property type="match status" value="1"/>
</dbReference>
<evidence type="ECO:0000256" key="9">
    <source>
        <dbReference type="HAMAP-Rule" id="MF_00127"/>
    </source>
</evidence>
<feature type="binding site" evidence="10">
    <location>
        <position position="278"/>
    </location>
    <ligand>
        <name>L-histidine</name>
        <dbReference type="ChEBI" id="CHEBI:57595"/>
    </ligand>
</feature>
<dbReference type="eggNOG" id="COG0124">
    <property type="taxonomic scope" value="Bacteria"/>
</dbReference>
<dbReference type="InterPro" id="IPR033656">
    <property type="entry name" value="HisRS_anticodon"/>
</dbReference>
<organism evidence="12 13">
    <name type="scientific">Ruminiclostridium cellobioparum subsp. termitidis CT1112</name>
    <dbReference type="NCBI Taxonomy" id="1195236"/>
    <lineage>
        <taxon>Bacteria</taxon>
        <taxon>Bacillati</taxon>
        <taxon>Bacillota</taxon>
        <taxon>Clostridia</taxon>
        <taxon>Eubacteriales</taxon>
        <taxon>Oscillospiraceae</taxon>
        <taxon>Ruminiclostridium</taxon>
    </lineage>
</organism>
<name>S0FNS7_RUMCE</name>
<dbReference type="PIRSF" id="PIRSF001549">
    <property type="entry name" value="His-tRNA_synth"/>
    <property type="match status" value="1"/>
</dbReference>
<comment type="caution">
    <text evidence="12">The sequence shown here is derived from an EMBL/GenBank/DDBJ whole genome shotgun (WGS) entry which is preliminary data.</text>
</comment>
<dbReference type="GO" id="GO:0016740">
    <property type="term" value="F:transferase activity"/>
    <property type="evidence" value="ECO:0007669"/>
    <property type="project" value="UniProtKB-ARBA"/>
</dbReference>
<keyword evidence="7 9" id="KW-0030">Aminoacyl-tRNA synthetase</keyword>
<dbReference type="GO" id="GO:0140096">
    <property type="term" value="F:catalytic activity, acting on a protein"/>
    <property type="evidence" value="ECO:0007669"/>
    <property type="project" value="UniProtKB-ARBA"/>
</dbReference>
<keyword evidence="2 9" id="KW-0963">Cytoplasm</keyword>
<comment type="similarity">
    <text evidence="1 9">Belongs to the class-II aminoacyl-tRNA synthetase family.</text>
</comment>
<dbReference type="Pfam" id="PF13393">
    <property type="entry name" value="tRNA-synt_His"/>
    <property type="match status" value="1"/>
</dbReference>
<keyword evidence="3 9" id="KW-0436">Ligase</keyword>
<evidence type="ECO:0000256" key="3">
    <source>
        <dbReference type="ARBA" id="ARBA00022598"/>
    </source>
</evidence>
<sequence>MAKQQVVTPSILPGFMELLPADQMVFNQMLETIKKTYETYGFIPLDTPMIEKSEVLLAKSGGETAKQVYRFNKGDNDLALRFDLTVPLARYVSQHFGELTFPFKRYHIGKVFRGEKPQKGRFREFYQCDIDIIGFESLSVVNDAEILSVIYSTFKALGFDDFTIRLNNRKILNGFFESLGIADKAEVLRIIDKMEKIGQAAVLDELKSIGLSDGDAGSVVKFVGIKGSCREIIENLRRLEVSNDMFSEGIDELELVINYIDAFKVPSGNYAVDLTIARGLDYYTGTIYETILNQYPSIGSVCSGGRYDNLAQNYTTKKLPGVGISIGLSRLYYQLREAGVLGESRKATPSQILIIPMKETMSQALELATKVREAGIAAEIYFNEGKIGKKFSYADKLGIPYAVVVGEDEVNTGIYKLKNMATGDQAELDIQRIIEQLKA</sequence>
<feature type="binding site" evidence="10">
    <location>
        <position position="113"/>
    </location>
    <ligand>
        <name>L-histidine</name>
        <dbReference type="ChEBI" id="CHEBI:57595"/>
    </ligand>
</feature>
<dbReference type="HAMAP" id="MF_00127">
    <property type="entry name" value="His_tRNA_synth"/>
    <property type="match status" value="1"/>
</dbReference>
<dbReference type="CDD" id="cd00859">
    <property type="entry name" value="HisRS_anticodon"/>
    <property type="match status" value="1"/>
</dbReference>
<comment type="subcellular location">
    <subcellularLocation>
        <location evidence="9">Cytoplasm</location>
    </subcellularLocation>
</comment>
<keyword evidence="4 9" id="KW-0547">Nucleotide-binding</keyword>
<dbReference type="Pfam" id="PF03129">
    <property type="entry name" value="HGTP_anticodon"/>
    <property type="match status" value="1"/>
</dbReference>
<dbReference type="PATRIC" id="fig|1195236.3.peg.408"/>
<dbReference type="InterPro" id="IPR041715">
    <property type="entry name" value="HisRS-like_core"/>
</dbReference>
<comment type="subunit">
    <text evidence="9">Homodimer.</text>
</comment>
<proteinExistence type="inferred from homology"/>
<dbReference type="InterPro" id="IPR004516">
    <property type="entry name" value="HisRS/HisZ"/>
</dbReference>
<dbReference type="InterPro" id="IPR015807">
    <property type="entry name" value="His-tRNA-ligase"/>
</dbReference>
<feature type="binding site" evidence="10">
    <location>
        <position position="131"/>
    </location>
    <ligand>
        <name>L-histidine</name>
        <dbReference type="ChEBI" id="CHEBI:57595"/>
    </ligand>
</feature>
<dbReference type="PROSITE" id="PS50862">
    <property type="entry name" value="AA_TRNA_LIGASE_II"/>
    <property type="match status" value="1"/>
</dbReference>
<evidence type="ECO:0000259" key="11">
    <source>
        <dbReference type="PROSITE" id="PS50862"/>
    </source>
</evidence>
<dbReference type="InterPro" id="IPR036621">
    <property type="entry name" value="Anticodon-bd_dom_sf"/>
</dbReference>
<dbReference type="Gene3D" id="3.40.50.800">
    <property type="entry name" value="Anticodon-binding domain"/>
    <property type="match status" value="1"/>
</dbReference>
<accession>S0FNS7</accession>
<comment type="catalytic activity">
    <reaction evidence="8 9">
        <text>tRNA(His) + L-histidine + ATP = L-histidyl-tRNA(His) + AMP + diphosphate + H(+)</text>
        <dbReference type="Rhea" id="RHEA:17313"/>
        <dbReference type="Rhea" id="RHEA-COMP:9665"/>
        <dbReference type="Rhea" id="RHEA-COMP:9689"/>
        <dbReference type="ChEBI" id="CHEBI:15378"/>
        <dbReference type="ChEBI" id="CHEBI:30616"/>
        <dbReference type="ChEBI" id="CHEBI:33019"/>
        <dbReference type="ChEBI" id="CHEBI:57595"/>
        <dbReference type="ChEBI" id="CHEBI:78442"/>
        <dbReference type="ChEBI" id="CHEBI:78527"/>
        <dbReference type="ChEBI" id="CHEBI:456215"/>
        <dbReference type="EC" id="6.1.1.21"/>
    </reaction>
</comment>
<evidence type="ECO:0000313" key="13">
    <source>
        <dbReference type="Proteomes" id="UP000014155"/>
    </source>
</evidence>
<dbReference type="SUPFAM" id="SSF55681">
    <property type="entry name" value="Class II aaRS and biotin synthetases"/>
    <property type="match status" value="1"/>
</dbReference>
<feature type="domain" description="Aminoacyl-transfer RNA synthetases class-II family profile" evidence="11">
    <location>
        <begin position="1"/>
        <end position="349"/>
    </location>
</feature>
<dbReference type="GO" id="GO:0006427">
    <property type="term" value="P:histidyl-tRNA aminoacylation"/>
    <property type="evidence" value="ECO:0007669"/>
    <property type="project" value="UniProtKB-UniRule"/>
</dbReference>
<feature type="binding site" evidence="10">
    <location>
        <begin position="282"/>
        <end position="283"/>
    </location>
    <ligand>
        <name>L-histidine</name>
        <dbReference type="ChEBI" id="CHEBI:57595"/>
    </ligand>
</feature>
<dbReference type="PANTHER" id="PTHR11476:SF7">
    <property type="entry name" value="HISTIDINE--TRNA LIGASE"/>
    <property type="match status" value="1"/>
</dbReference>
<evidence type="ECO:0000256" key="8">
    <source>
        <dbReference type="ARBA" id="ARBA00047639"/>
    </source>
</evidence>
<feature type="binding site" evidence="10">
    <location>
        <begin position="83"/>
        <end position="85"/>
    </location>
    <ligand>
        <name>L-histidine</name>
        <dbReference type="ChEBI" id="CHEBI:57595"/>
    </ligand>
</feature>
<evidence type="ECO:0000256" key="7">
    <source>
        <dbReference type="ARBA" id="ARBA00023146"/>
    </source>
</evidence>
<evidence type="ECO:0000256" key="2">
    <source>
        <dbReference type="ARBA" id="ARBA00022490"/>
    </source>
</evidence>
<dbReference type="Proteomes" id="UP000014155">
    <property type="component" value="Unassembled WGS sequence"/>
</dbReference>